<dbReference type="HOGENOM" id="CLU_023850_4_1_5"/>
<evidence type="ECO:0000256" key="1">
    <source>
        <dbReference type="SAM" id="MobiDB-lite"/>
    </source>
</evidence>
<gene>
    <name evidence="4" type="ordered locus">Mesop_3743</name>
</gene>
<dbReference type="GO" id="GO:0016887">
    <property type="term" value="F:ATP hydrolysis activity"/>
    <property type="evidence" value="ECO:0007669"/>
    <property type="project" value="InterPro"/>
</dbReference>
<evidence type="ECO:0000259" key="2">
    <source>
        <dbReference type="Pfam" id="PF05876"/>
    </source>
</evidence>
<dbReference type="Pfam" id="PF05876">
    <property type="entry name" value="GpA_ATPase"/>
    <property type="match status" value="1"/>
</dbReference>
<evidence type="ECO:0000313" key="4">
    <source>
        <dbReference type="EMBL" id="AEH88184.1"/>
    </source>
</evidence>
<name>F7XZX0_MESOW</name>
<protein>
    <submittedName>
        <fullName evidence="4">Terminase GpA</fullName>
    </submittedName>
</protein>
<dbReference type="STRING" id="536019.Mesop_3743"/>
<proteinExistence type="predicted"/>
<feature type="compositionally biased region" description="Pro residues" evidence="1">
    <location>
        <begin position="633"/>
        <end position="647"/>
    </location>
</feature>
<feature type="region of interest" description="Disordered" evidence="1">
    <location>
        <begin position="610"/>
        <end position="663"/>
    </location>
</feature>
<sequence>MTAHFVQVANAERIAADVLAEVMTPPPPVDYLRWAEDNIVFTQRESPLPGPYNRDLFFYFDEILRALSPDDPCRVVSVHKSAQLGGTVLANIFTGGSLAMDPGDFLYVHPTENNAQRWSKMKLVPMLKGTTALARLFPMKARDGSDSVLYKERIDGKGAIQISGANSPASLSQVTMKRQVQDDLAKWEMNNAGDPETQADSRSQAHEFAKILKVSTPLVDPGCRITKNFEDGSQEKLWLPCPHCGHPQTLEWENFLANLDEEKPENSHFSCPECGGVIEEHHRPAMFRAARELEKQGIEAWRAENAKAKRFHRSFHLWSAYSLLQSFERIARSWINARGDPASEQTFFNDVVGRAYKTLGEAPPWEALRDRAAQSPYPRKTIPVGFPLVTVGVDCQGDRIEYQVVAWGRDYRRAVVDYGVFPGHISSKECWAFLDALVKQEFVNGYGRRIGIDMLGIDGNAWTEDVWGWAKRHLASKVIMLRGVGSESAPLLARVKKERSRSGKLLSYSKRFYNFATSVLKMGLYRNLVKDDPLERGYIALPRGLDDEYFKQLTAETRRAKRLKTGFIAYEWVKDPAQANEGLDTHLQAEAAAIKLGIRVMPDAAWDKYEADRERPPAAQQYDLEDLMAPGLPDLPPPPPKPKPAAPAPIATRRIVRTIRRTQ</sequence>
<evidence type="ECO:0000313" key="5">
    <source>
        <dbReference type="Proteomes" id="UP000001623"/>
    </source>
</evidence>
<accession>F7XZX0</accession>
<reference evidence="4 5" key="1">
    <citation type="submission" date="2010-10" db="EMBL/GenBank/DDBJ databases">
        <title>Complete sequence of Mesorhizobium opportunistum WSM2075.</title>
        <authorList>
            <consortium name="US DOE Joint Genome Institute"/>
            <person name="Lucas S."/>
            <person name="Copeland A."/>
            <person name="Lapidus A."/>
            <person name="Cheng J.-F."/>
            <person name="Bruce D."/>
            <person name="Goodwin L."/>
            <person name="Pitluck S."/>
            <person name="Chertkov O."/>
            <person name="Misra M."/>
            <person name="Detter J.C."/>
            <person name="Han C."/>
            <person name="Tapia R."/>
            <person name="Land M."/>
            <person name="Hauser L."/>
            <person name="Kyrpides N."/>
            <person name="Ovchinnikova G."/>
            <person name="Mavrommatis K.M."/>
            <person name="Tiwari R.P."/>
            <person name="Howieson J.G."/>
            <person name="O'Hara G.W."/>
            <person name="Nandasena K.G."/>
            <person name="Woyke T."/>
        </authorList>
    </citation>
    <scope>NUCLEOTIDE SEQUENCE [LARGE SCALE GENOMIC DNA]</scope>
    <source>
        <strain evidence="5">LMG 24607 / HAMBI 3007 / WSM2075</strain>
    </source>
</reference>
<dbReference type="RefSeq" id="WP_013894868.1">
    <property type="nucleotide sequence ID" value="NC_015675.1"/>
</dbReference>
<feature type="domain" description="Terminase large subunit GpA endonuclease" evidence="3">
    <location>
        <begin position="312"/>
        <end position="599"/>
    </location>
</feature>
<dbReference type="EMBL" id="CP002279">
    <property type="protein sequence ID" value="AEH88184.1"/>
    <property type="molecule type" value="Genomic_DNA"/>
</dbReference>
<feature type="domain" description="Phage terminase large subunit GpA ATPase" evidence="2">
    <location>
        <begin position="47"/>
        <end position="290"/>
    </location>
</feature>
<dbReference type="Proteomes" id="UP000001623">
    <property type="component" value="Chromosome"/>
</dbReference>
<dbReference type="InterPro" id="IPR046454">
    <property type="entry name" value="GpA_endonuclease"/>
</dbReference>
<dbReference type="GO" id="GO:0004519">
    <property type="term" value="F:endonuclease activity"/>
    <property type="evidence" value="ECO:0007669"/>
    <property type="project" value="InterPro"/>
</dbReference>
<dbReference type="eggNOG" id="COG5525">
    <property type="taxonomic scope" value="Bacteria"/>
</dbReference>
<evidence type="ECO:0000259" key="3">
    <source>
        <dbReference type="Pfam" id="PF20454"/>
    </source>
</evidence>
<dbReference type="AlphaFoldDB" id="F7XZX0"/>
<organism evidence="4 5">
    <name type="scientific">Mesorhizobium opportunistum (strain LMG 24607 / HAMBI 3007 / WSM2075)</name>
    <dbReference type="NCBI Taxonomy" id="536019"/>
    <lineage>
        <taxon>Bacteria</taxon>
        <taxon>Pseudomonadati</taxon>
        <taxon>Pseudomonadota</taxon>
        <taxon>Alphaproteobacteria</taxon>
        <taxon>Hyphomicrobiales</taxon>
        <taxon>Phyllobacteriaceae</taxon>
        <taxon>Mesorhizobium</taxon>
    </lineage>
</organism>
<feature type="compositionally biased region" description="Basic residues" evidence="1">
    <location>
        <begin position="654"/>
        <end position="663"/>
    </location>
</feature>
<dbReference type="KEGG" id="mop:Mesop_3743"/>
<dbReference type="InterPro" id="IPR046453">
    <property type="entry name" value="GpA_ATPase"/>
</dbReference>
<dbReference type="Pfam" id="PF20454">
    <property type="entry name" value="GpA_nuclease"/>
    <property type="match status" value="1"/>
</dbReference>